<keyword evidence="7" id="KW-1185">Reference proteome</keyword>
<dbReference type="Pfam" id="PF00466">
    <property type="entry name" value="Ribosomal_L10"/>
    <property type="match status" value="1"/>
</dbReference>
<dbReference type="CDD" id="cd05797">
    <property type="entry name" value="Ribosomal_L10"/>
    <property type="match status" value="1"/>
</dbReference>
<dbReference type="GO" id="GO:0005840">
    <property type="term" value="C:ribosome"/>
    <property type="evidence" value="ECO:0007669"/>
    <property type="project" value="UniProtKB-KW"/>
</dbReference>
<sequence length="159" mass="17307">VNRIAKQEAVERIRVLFESSEVVILAHNKGGLTVSAANNVRKSIKKEADGKYFVAKNTLMKIAVKGTRYESLSELLTGPVSVVCASEPTTAAKALMRFCKDDGKLEVIGGVIGQEKVSVEHINMLATLPSLDELRAKLLSLIQEPARQIARVIALHSEK</sequence>
<evidence type="ECO:0000256" key="5">
    <source>
        <dbReference type="ARBA" id="ARBA00035716"/>
    </source>
</evidence>
<proteinExistence type="inferred from homology"/>
<dbReference type="Gene3D" id="3.30.70.1730">
    <property type="match status" value="1"/>
</dbReference>
<organism evidence="6 7">
    <name type="scientific">Hyalomma marginatum</name>
    <dbReference type="NCBI Taxonomy" id="34627"/>
    <lineage>
        <taxon>Eukaryota</taxon>
        <taxon>Metazoa</taxon>
        <taxon>Ecdysozoa</taxon>
        <taxon>Arthropoda</taxon>
        <taxon>Chelicerata</taxon>
        <taxon>Arachnida</taxon>
        <taxon>Acari</taxon>
        <taxon>Parasitiformes</taxon>
        <taxon>Ixodida</taxon>
        <taxon>Ixodoidea</taxon>
        <taxon>Ixodidae</taxon>
        <taxon>Hyalomminae</taxon>
        <taxon>Hyalomma</taxon>
    </lineage>
</organism>
<dbReference type="InterPro" id="IPR022973">
    <property type="entry name" value="Ribosomal_uL10_bac"/>
</dbReference>
<keyword evidence="2 6" id="KW-0689">Ribosomal protein</keyword>
<evidence type="ECO:0000256" key="2">
    <source>
        <dbReference type="ARBA" id="ARBA00022980"/>
    </source>
</evidence>
<evidence type="ECO:0000313" key="7">
    <source>
        <dbReference type="Proteomes" id="UP000837675"/>
    </source>
</evidence>
<protein>
    <recommendedName>
        <fullName evidence="4">Large ribosomal subunit protein uL10m</fullName>
    </recommendedName>
    <alternativeName>
        <fullName evidence="5">39S ribosomal protein L10, mitochondrial</fullName>
    </alternativeName>
</protein>
<dbReference type="AlphaFoldDB" id="A0A8S4C3M0"/>
<dbReference type="GO" id="GO:1990904">
    <property type="term" value="C:ribonucleoprotein complex"/>
    <property type="evidence" value="ECO:0007669"/>
    <property type="project" value="UniProtKB-KW"/>
</dbReference>
<evidence type="ECO:0000256" key="3">
    <source>
        <dbReference type="ARBA" id="ARBA00023274"/>
    </source>
</evidence>
<gene>
    <name evidence="6" type="ORF">MHYMCMPASI_00221</name>
</gene>
<reference evidence="6" key="1">
    <citation type="submission" date="2021-06" db="EMBL/GenBank/DDBJ databases">
        <authorList>
            <person name="Nardi T."/>
            <person name="Nardi T."/>
        </authorList>
    </citation>
    <scope>NUCLEOTIDE SEQUENCE</scope>
</reference>
<dbReference type="PANTHER" id="PTHR11560">
    <property type="entry name" value="39S RIBOSOMAL PROTEIN L10, MITOCHONDRIAL"/>
    <property type="match status" value="1"/>
</dbReference>
<dbReference type="InterPro" id="IPR043141">
    <property type="entry name" value="Ribosomal_uL10-like_sf"/>
</dbReference>
<dbReference type="NCBIfam" id="NF000955">
    <property type="entry name" value="PRK00099.1-1"/>
    <property type="match status" value="1"/>
</dbReference>
<dbReference type="Proteomes" id="UP000837675">
    <property type="component" value="Unassembled WGS sequence"/>
</dbReference>
<dbReference type="InterPro" id="IPR047865">
    <property type="entry name" value="Ribosomal_uL10_bac_type"/>
</dbReference>
<name>A0A8S4C3M0_9ACAR</name>
<dbReference type="InterPro" id="IPR001790">
    <property type="entry name" value="Ribosomal_uL10"/>
</dbReference>
<dbReference type="SUPFAM" id="SSF160369">
    <property type="entry name" value="Ribosomal protein L10-like"/>
    <property type="match status" value="1"/>
</dbReference>
<dbReference type="EMBL" id="CAJVAF010000071">
    <property type="protein sequence ID" value="CAG7589947.1"/>
    <property type="molecule type" value="Genomic_DNA"/>
</dbReference>
<evidence type="ECO:0000256" key="4">
    <source>
        <dbReference type="ARBA" id="ARBA00035707"/>
    </source>
</evidence>
<evidence type="ECO:0000313" key="6">
    <source>
        <dbReference type="EMBL" id="CAG7589947.1"/>
    </source>
</evidence>
<feature type="non-terminal residue" evidence="6">
    <location>
        <position position="1"/>
    </location>
</feature>
<comment type="caution">
    <text evidence="6">The sequence shown here is derived from an EMBL/GenBank/DDBJ whole genome shotgun (WGS) entry which is preliminary data.</text>
</comment>
<evidence type="ECO:0000256" key="1">
    <source>
        <dbReference type="ARBA" id="ARBA00008889"/>
    </source>
</evidence>
<accession>A0A8S4C3M0</accession>
<keyword evidence="3" id="KW-0687">Ribonucleoprotein</keyword>
<comment type="similarity">
    <text evidence="1">Belongs to the universal ribosomal protein uL10 family.</text>
</comment>
<dbReference type="HAMAP" id="MF_00362">
    <property type="entry name" value="Ribosomal_uL10"/>
    <property type="match status" value="1"/>
</dbReference>